<accession>A0A1H1MXL7</accession>
<organism evidence="14 15">
    <name type="scientific">Friedmanniella luteola</name>
    <dbReference type="NCBI Taxonomy" id="546871"/>
    <lineage>
        <taxon>Bacteria</taxon>
        <taxon>Bacillati</taxon>
        <taxon>Actinomycetota</taxon>
        <taxon>Actinomycetes</taxon>
        <taxon>Propionibacteriales</taxon>
        <taxon>Nocardioidaceae</taxon>
        <taxon>Friedmanniella</taxon>
    </lineage>
</organism>
<keyword evidence="3" id="KW-1003">Cell membrane</keyword>
<keyword evidence="2 12" id="KW-0813">Transport</keyword>
<evidence type="ECO:0000256" key="9">
    <source>
        <dbReference type="ARBA" id="ARBA00023136"/>
    </source>
</evidence>
<dbReference type="GO" id="GO:0015833">
    <property type="term" value="P:peptide transport"/>
    <property type="evidence" value="ECO:0007669"/>
    <property type="project" value="UniProtKB-KW"/>
</dbReference>
<evidence type="ECO:0000313" key="15">
    <source>
        <dbReference type="Proteomes" id="UP000199092"/>
    </source>
</evidence>
<feature type="transmembrane region" description="Helical" evidence="12">
    <location>
        <begin position="44"/>
        <end position="64"/>
    </location>
</feature>
<evidence type="ECO:0000256" key="11">
    <source>
        <dbReference type="ARBA" id="ARBA00072251"/>
    </source>
</evidence>
<proteinExistence type="inferred from homology"/>
<dbReference type="GO" id="GO:0015031">
    <property type="term" value="P:protein transport"/>
    <property type="evidence" value="ECO:0007669"/>
    <property type="project" value="UniProtKB-KW"/>
</dbReference>
<feature type="transmembrane region" description="Helical" evidence="12">
    <location>
        <begin position="108"/>
        <end position="132"/>
    </location>
</feature>
<evidence type="ECO:0000256" key="6">
    <source>
        <dbReference type="ARBA" id="ARBA00022856"/>
    </source>
</evidence>
<dbReference type="PROSITE" id="PS50928">
    <property type="entry name" value="ABC_TM1"/>
    <property type="match status" value="1"/>
</dbReference>
<dbReference type="SUPFAM" id="SSF161098">
    <property type="entry name" value="MetI-like"/>
    <property type="match status" value="1"/>
</dbReference>
<dbReference type="AlphaFoldDB" id="A0A1H1MXL7"/>
<feature type="transmembrane region" description="Helical" evidence="12">
    <location>
        <begin position="273"/>
        <end position="295"/>
    </location>
</feature>
<dbReference type="PANTHER" id="PTHR43386:SF2">
    <property type="entry name" value="OLIGOPEPTIDE TRANSPORT SYSTEM PERMEASE PROTEIN OPPC"/>
    <property type="match status" value="1"/>
</dbReference>
<evidence type="ECO:0000256" key="10">
    <source>
        <dbReference type="ARBA" id="ARBA00024202"/>
    </source>
</evidence>
<dbReference type="Gene3D" id="1.10.3720.10">
    <property type="entry name" value="MetI-like"/>
    <property type="match status" value="1"/>
</dbReference>
<dbReference type="Proteomes" id="UP000199092">
    <property type="component" value="Chromosome I"/>
</dbReference>
<keyword evidence="8 12" id="KW-1133">Transmembrane helix</keyword>
<keyword evidence="6" id="KW-0571">Peptide transport</keyword>
<dbReference type="InterPro" id="IPR050366">
    <property type="entry name" value="BP-dependent_transpt_permease"/>
</dbReference>
<keyword evidence="15" id="KW-1185">Reference proteome</keyword>
<evidence type="ECO:0000256" key="8">
    <source>
        <dbReference type="ARBA" id="ARBA00022989"/>
    </source>
</evidence>
<evidence type="ECO:0000259" key="13">
    <source>
        <dbReference type="PROSITE" id="PS50928"/>
    </source>
</evidence>
<dbReference type="EMBL" id="LT629749">
    <property type="protein sequence ID" value="SDR91195.1"/>
    <property type="molecule type" value="Genomic_DNA"/>
</dbReference>
<dbReference type="InterPro" id="IPR025966">
    <property type="entry name" value="OppC_N"/>
</dbReference>
<keyword evidence="9 12" id="KW-0472">Membrane</keyword>
<comment type="similarity">
    <text evidence="10">Belongs to the binding-protein-dependent transport system permease family. OppBC subfamily.</text>
</comment>
<feature type="domain" description="ABC transmembrane type-1" evidence="13">
    <location>
        <begin position="104"/>
        <end position="296"/>
    </location>
</feature>
<dbReference type="GO" id="GO:0005886">
    <property type="term" value="C:plasma membrane"/>
    <property type="evidence" value="ECO:0007669"/>
    <property type="project" value="UniProtKB-SubCell"/>
</dbReference>
<comment type="subcellular location">
    <subcellularLocation>
        <location evidence="1">Cell inner membrane</location>
        <topology evidence="1">Multi-pass membrane protein</topology>
    </subcellularLocation>
    <subcellularLocation>
        <location evidence="12">Cell membrane</location>
        <topology evidence="12">Multi-pass membrane protein</topology>
    </subcellularLocation>
</comment>
<feature type="transmembrane region" description="Helical" evidence="12">
    <location>
        <begin position="170"/>
        <end position="189"/>
    </location>
</feature>
<dbReference type="Pfam" id="PF00528">
    <property type="entry name" value="BPD_transp_1"/>
    <property type="match status" value="1"/>
</dbReference>
<feature type="transmembrane region" description="Helical" evidence="12">
    <location>
        <begin position="139"/>
        <end position="158"/>
    </location>
</feature>
<dbReference type="InterPro" id="IPR000515">
    <property type="entry name" value="MetI-like"/>
</dbReference>
<sequence length="314" mass="33595">MGQNLLELADEHPIGNPPPTAEDGGRRISRNRLVVRRFLRNKSAVVGLVLLVVFVAVALLGPYLSNWAYDEIDRQAYLKPPSDRHPLGSTQSGRDMLALTLRGLRKSLLIGFLVAILSTGIAAIVGSFAAYFGGWFERVALWVVDLLLVVPSFLLIAVLTTSGPKGPNSWLLLVVLLAAFGWMLASRVVRSLSMSIKEREYVQAARFMGLSAPKTIVRHVLPNISSLLIIDATLNVSSAILAETGLSFFGFGVQPPDTSLGTLLGEGARQVNSFPWLFVSPAIAVVALVLCVNAVGDGLRDALDPNSASGGSAR</sequence>
<gene>
    <name evidence="14" type="ORF">SAMN04488543_0736</name>
</gene>
<evidence type="ECO:0000256" key="12">
    <source>
        <dbReference type="RuleBase" id="RU363032"/>
    </source>
</evidence>
<evidence type="ECO:0000256" key="1">
    <source>
        <dbReference type="ARBA" id="ARBA00004429"/>
    </source>
</evidence>
<dbReference type="STRING" id="546871.SAMN04488543_0736"/>
<dbReference type="OrthoDB" id="8906042at2"/>
<protein>
    <recommendedName>
        <fullName evidence="11">Oligopeptide transport system permease protein OppC</fullName>
    </recommendedName>
</protein>
<evidence type="ECO:0000256" key="7">
    <source>
        <dbReference type="ARBA" id="ARBA00022927"/>
    </source>
</evidence>
<keyword evidence="7" id="KW-0653">Protein transport</keyword>
<evidence type="ECO:0000256" key="2">
    <source>
        <dbReference type="ARBA" id="ARBA00022448"/>
    </source>
</evidence>
<dbReference type="GO" id="GO:0055085">
    <property type="term" value="P:transmembrane transport"/>
    <property type="evidence" value="ECO:0007669"/>
    <property type="project" value="InterPro"/>
</dbReference>
<dbReference type="CDD" id="cd06261">
    <property type="entry name" value="TM_PBP2"/>
    <property type="match status" value="1"/>
</dbReference>
<dbReference type="RefSeq" id="WP_091410284.1">
    <property type="nucleotide sequence ID" value="NZ_LT629749.1"/>
</dbReference>
<evidence type="ECO:0000256" key="4">
    <source>
        <dbReference type="ARBA" id="ARBA00022519"/>
    </source>
</evidence>
<evidence type="ECO:0000313" key="14">
    <source>
        <dbReference type="EMBL" id="SDR91195.1"/>
    </source>
</evidence>
<reference evidence="14 15" key="1">
    <citation type="submission" date="2016-10" db="EMBL/GenBank/DDBJ databases">
        <authorList>
            <person name="de Groot N.N."/>
        </authorList>
    </citation>
    <scope>NUCLEOTIDE SEQUENCE [LARGE SCALE GENOMIC DNA]</scope>
    <source>
        <strain evidence="14 15">DSM 21741</strain>
    </source>
</reference>
<keyword evidence="4" id="KW-0997">Cell inner membrane</keyword>
<dbReference type="Pfam" id="PF12911">
    <property type="entry name" value="OppC_N"/>
    <property type="match status" value="1"/>
</dbReference>
<dbReference type="PANTHER" id="PTHR43386">
    <property type="entry name" value="OLIGOPEPTIDE TRANSPORT SYSTEM PERMEASE PROTEIN APPC"/>
    <property type="match status" value="1"/>
</dbReference>
<name>A0A1H1MXL7_9ACTN</name>
<evidence type="ECO:0000256" key="5">
    <source>
        <dbReference type="ARBA" id="ARBA00022692"/>
    </source>
</evidence>
<dbReference type="InterPro" id="IPR035906">
    <property type="entry name" value="MetI-like_sf"/>
</dbReference>
<keyword evidence="5 12" id="KW-0812">Transmembrane</keyword>
<evidence type="ECO:0000256" key="3">
    <source>
        <dbReference type="ARBA" id="ARBA00022475"/>
    </source>
</evidence>